<dbReference type="Gene3D" id="3.90.550.10">
    <property type="entry name" value="Spore Coat Polysaccharide Biosynthesis Protein SpsA, Chain A"/>
    <property type="match status" value="1"/>
</dbReference>
<name>A0A2N9XPJ4_9NEIS</name>
<evidence type="ECO:0000259" key="1">
    <source>
        <dbReference type="Pfam" id="PF00535"/>
    </source>
</evidence>
<proteinExistence type="predicted"/>
<dbReference type="Proteomes" id="UP000229970">
    <property type="component" value="Unassembled WGS sequence"/>
</dbReference>
<dbReference type="GO" id="GO:0006487">
    <property type="term" value="P:protein N-linked glycosylation"/>
    <property type="evidence" value="ECO:0007669"/>
    <property type="project" value="TreeGrafter"/>
</dbReference>
<dbReference type="GO" id="GO:0016740">
    <property type="term" value="F:transferase activity"/>
    <property type="evidence" value="ECO:0007669"/>
    <property type="project" value="UniProtKB-KW"/>
</dbReference>
<dbReference type="Pfam" id="PF00535">
    <property type="entry name" value="Glycos_transf_2"/>
    <property type="match status" value="1"/>
</dbReference>
<dbReference type="CDD" id="cd04179">
    <property type="entry name" value="DPM_DPG-synthase_like"/>
    <property type="match status" value="1"/>
</dbReference>
<dbReference type="RefSeq" id="WP_100138682.1">
    <property type="nucleotide sequence ID" value="NZ_MEIP01000002.1"/>
</dbReference>
<dbReference type="PANTHER" id="PTHR10859:SF91">
    <property type="entry name" value="DOLICHYL-PHOSPHATE BETA-GLUCOSYLTRANSFERASE"/>
    <property type="match status" value="1"/>
</dbReference>
<gene>
    <name evidence="2" type="ORF">BHC46_00910</name>
</gene>
<reference evidence="2 3" key="1">
    <citation type="journal article" date="2017" name="MBio">
        <title>Type VI secretion-mediated competition in the bee gut microbiome.</title>
        <authorList>
            <person name="Steele M.I."/>
            <person name="Kwong W.K."/>
            <person name="Powell J.E."/>
            <person name="Whiteley M."/>
            <person name="Moran N.A."/>
        </authorList>
    </citation>
    <scope>NUCLEOTIDE SEQUENCE [LARGE SCALE GENOMIC DNA]</scope>
    <source>
        <strain evidence="2 3">Ruf1-X</strain>
    </source>
</reference>
<dbReference type="AlphaFoldDB" id="A0A2N9XPJ4"/>
<dbReference type="SUPFAM" id="SSF53448">
    <property type="entry name" value="Nucleotide-diphospho-sugar transferases"/>
    <property type="match status" value="1"/>
</dbReference>
<dbReference type="EMBL" id="MEIP01000002">
    <property type="protein sequence ID" value="PIT50249.1"/>
    <property type="molecule type" value="Genomic_DNA"/>
</dbReference>
<protein>
    <submittedName>
        <fullName evidence="2">Glycosyl transferase</fullName>
    </submittedName>
</protein>
<dbReference type="PANTHER" id="PTHR10859">
    <property type="entry name" value="GLYCOSYL TRANSFERASE"/>
    <property type="match status" value="1"/>
</dbReference>
<comment type="caution">
    <text evidence="2">The sequence shown here is derived from an EMBL/GenBank/DDBJ whole genome shotgun (WGS) entry which is preliminary data.</text>
</comment>
<organism evidence="2 3">
    <name type="scientific">Snodgrassella alvi</name>
    <dbReference type="NCBI Taxonomy" id="1196083"/>
    <lineage>
        <taxon>Bacteria</taxon>
        <taxon>Pseudomonadati</taxon>
        <taxon>Pseudomonadota</taxon>
        <taxon>Betaproteobacteria</taxon>
        <taxon>Neisseriales</taxon>
        <taxon>Neisseriaceae</taxon>
        <taxon>Snodgrassella</taxon>
    </lineage>
</organism>
<keyword evidence="2" id="KW-0808">Transferase</keyword>
<dbReference type="InterPro" id="IPR029044">
    <property type="entry name" value="Nucleotide-diphossugar_trans"/>
</dbReference>
<evidence type="ECO:0000313" key="3">
    <source>
        <dbReference type="Proteomes" id="UP000229970"/>
    </source>
</evidence>
<feature type="domain" description="Glycosyltransferase 2-like" evidence="1">
    <location>
        <begin position="6"/>
        <end position="136"/>
    </location>
</feature>
<sequence>MKLLAVIPHYNHVHTVGKVAQAMQAFGIDCLIVDDGSDDAAITALQQLSLAGTEVIYRAQNGGKGAAVKDGIRYAALHGYTHVLQVDADAQHCLADTQKLVAAAVAQPQAVVCGRPVYGADTPKARLYGRKVTNFWLAVNTLSLDIKDGMCGFRIYPLAPTIDVIDREYIGNYMDFDAELLVLLHWRGCAFVWIDTPVTYASDGISHFRAWQDNILISRMHARLFIKMLWHAPSLLWRRRQRKVHD</sequence>
<dbReference type="InterPro" id="IPR001173">
    <property type="entry name" value="Glyco_trans_2-like"/>
</dbReference>
<accession>A0A2N9XPJ4</accession>
<evidence type="ECO:0000313" key="2">
    <source>
        <dbReference type="EMBL" id="PIT50249.1"/>
    </source>
</evidence>